<evidence type="ECO:0000313" key="2">
    <source>
        <dbReference type="Proteomes" id="UP000276215"/>
    </source>
</evidence>
<protein>
    <submittedName>
        <fullName evidence="1">Uncharacterized protein</fullName>
    </submittedName>
</protein>
<dbReference type="EMBL" id="ML120456">
    <property type="protein sequence ID" value="RPA93275.1"/>
    <property type="molecule type" value="Genomic_DNA"/>
</dbReference>
<sequence length="83" mass="9389">MLTFTHSQVAAEVFNHFLNLTPTLTTPNQLSRLRSIGISQPPLPFKILAFLINIFLCNQSYPHSISDSRGIGFLLMWLLSVQM</sequence>
<organism evidence="1 2">
    <name type="scientific">Choiromyces venosus 120613-1</name>
    <dbReference type="NCBI Taxonomy" id="1336337"/>
    <lineage>
        <taxon>Eukaryota</taxon>
        <taxon>Fungi</taxon>
        <taxon>Dikarya</taxon>
        <taxon>Ascomycota</taxon>
        <taxon>Pezizomycotina</taxon>
        <taxon>Pezizomycetes</taxon>
        <taxon>Pezizales</taxon>
        <taxon>Tuberaceae</taxon>
        <taxon>Choiromyces</taxon>
    </lineage>
</organism>
<accession>A0A3N4J539</accession>
<keyword evidence="2" id="KW-1185">Reference proteome</keyword>
<name>A0A3N4J539_9PEZI</name>
<evidence type="ECO:0000313" key="1">
    <source>
        <dbReference type="EMBL" id="RPA93275.1"/>
    </source>
</evidence>
<reference evidence="1 2" key="1">
    <citation type="journal article" date="2018" name="Nat. Ecol. Evol.">
        <title>Pezizomycetes genomes reveal the molecular basis of ectomycorrhizal truffle lifestyle.</title>
        <authorList>
            <person name="Murat C."/>
            <person name="Payen T."/>
            <person name="Noel B."/>
            <person name="Kuo A."/>
            <person name="Morin E."/>
            <person name="Chen J."/>
            <person name="Kohler A."/>
            <person name="Krizsan K."/>
            <person name="Balestrini R."/>
            <person name="Da Silva C."/>
            <person name="Montanini B."/>
            <person name="Hainaut M."/>
            <person name="Levati E."/>
            <person name="Barry K.W."/>
            <person name="Belfiori B."/>
            <person name="Cichocki N."/>
            <person name="Clum A."/>
            <person name="Dockter R.B."/>
            <person name="Fauchery L."/>
            <person name="Guy J."/>
            <person name="Iotti M."/>
            <person name="Le Tacon F."/>
            <person name="Lindquist E.A."/>
            <person name="Lipzen A."/>
            <person name="Malagnac F."/>
            <person name="Mello A."/>
            <person name="Molinier V."/>
            <person name="Miyauchi S."/>
            <person name="Poulain J."/>
            <person name="Riccioni C."/>
            <person name="Rubini A."/>
            <person name="Sitrit Y."/>
            <person name="Splivallo R."/>
            <person name="Traeger S."/>
            <person name="Wang M."/>
            <person name="Zifcakova L."/>
            <person name="Wipf D."/>
            <person name="Zambonelli A."/>
            <person name="Paolocci F."/>
            <person name="Nowrousian M."/>
            <person name="Ottonello S."/>
            <person name="Baldrian P."/>
            <person name="Spatafora J.W."/>
            <person name="Henrissat B."/>
            <person name="Nagy L.G."/>
            <person name="Aury J.M."/>
            <person name="Wincker P."/>
            <person name="Grigoriev I.V."/>
            <person name="Bonfante P."/>
            <person name="Martin F.M."/>
        </authorList>
    </citation>
    <scope>NUCLEOTIDE SEQUENCE [LARGE SCALE GENOMIC DNA]</scope>
    <source>
        <strain evidence="1 2">120613-1</strain>
    </source>
</reference>
<dbReference type="Proteomes" id="UP000276215">
    <property type="component" value="Unassembled WGS sequence"/>
</dbReference>
<proteinExistence type="predicted"/>
<dbReference type="AlphaFoldDB" id="A0A3N4J539"/>
<gene>
    <name evidence="1" type="ORF">L873DRAFT_1816286</name>
</gene>